<feature type="transmembrane region" description="Helical" evidence="1">
    <location>
        <begin position="54"/>
        <end position="77"/>
    </location>
</feature>
<dbReference type="Proteomes" id="UP000075304">
    <property type="component" value="Unassembled WGS sequence"/>
</dbReference>
<evidence type="ECO:0000313" key="3">
    <source>
        <dbReference type="Proteomes" id="UP000075304"/>
    </source>
</evidence>
<sequence>MSKIKFCIRFQFSTFIKNPEQGAFIGGKSGHEASAFPEKIPSFWDAGPWSHLPYFFPVFLCYAVLKYCAGDLAYIWIFSKRVGLL</sequence>
<accession>A0A150KHR2</accession>
<dbReference type="PATRIC" id="fig|1398.25.peg.799"/>
<proteinExistence type="predicted"/>
<comment type="caution">
    <text evidence="2">The sequence shown here is derived from an EMBL/GenBank/DDBJ whole genome shotgun (WGS) entry which is preliminary data.</text>
</comment>
<gene>
    <name evidence="2" type="ORF">B4099_2304</name>
</gene>
<evidence type="ECO:0000256" key="1">
    <source>
        <dbReference type="SAM" id="Phobius"/>
    </source>
</evidence>
<organism evidence="2 3">
    <name type="scientific">Heyndrickxia coagulans</name>
    <name type="common">Weizmannia coagulans</name>
    <dbReference type="NCBI Taxonomy" id="1398"/>
    <lineage>
        <taxon>Bacteria</taxon>
        <taxon>Bacillati</taxon>
        <taxon>Bacillota</taxon>
        <taxon>Bacilli</taxon>
        <taxon>Bacillales</taxon>
        <taxon>Bacillaceae</taxon>
        <taxon>Heyndrickxia</taxon>
    </lineage>
</organism>
<reference evidence="2 3" key="1">
    <citation type="submission" date="2016-01" db="EMBL/GenBank/DDBJ databases">
        <title>Genome Sequences of Twelve Sporeforming Bacillus Species Isolated from Foods.</title>
        <authorList>
            <person name="Berendsen E.M."/>
            <person name="Wells-Bennik M.H."/>
            <person name="Krawcyk A.O."/>
            <person name="De Jong A."/>
            <person name="Holsappel S."/>
            <person name="Eijlander R.T."/>
            <person name="Kuipers O.P."/>
        </authorList>
    </citation>
    <scope>NUCLEOTIDE SEQUENCE [LARGE SCALE GENOMIC DNA]</scope>
    <source>
        <strain evidence="2 3">B4099</strain>
    </source>
</reference>
<keyword evidence="1" id="KW-0812">Transmembrane</keyword>
<name>A0A150KHR2_HEYCO</name>
<evidence type="ECO:0000313" key="2">
    <source>
        <dbReference type="EMBL" id="KYC72903.1"/>
    </source>
</evidence>
<dbReference type="EMBL" id="LQYI01000014">
    <property type="protein sequence ID" value="KYC72903.1"/>
    <property type="molecule type" value="Genomic_DNA"/>
</dbReference>
<keyword evidence="1" id="KW-1133">Transmembrane helix</keyword>
<dbReference type="AlphaFoldDB" id="A0A150KHR2"/>
<keyword evidence="1" id="KW-0472">Membrane</keyword>
<protein>
    <submittedName>
        <fullName evidence="2">Uncharacterized protein</fullName>
    </submittedName>
</protein>